<protein>
    <submittedName>
        <fullName evidence="1">Uncharacterized protein</fullName>
    </submittedName>
</protein>
<proteinExistence type="predicted"/>
<evidence type="ECO:0000313" key="1">
    <source>
        <dbReference type="EMBL" id="KAG2267192.1"/>
    </source>
</evidence>
<organism evidence="1 2">
    <name type="scientific">Brassica carinata</name>
    <name type="common">Ethiopian mustard</name>
    <name type="synonym">Abyssinian cabbage</name>
    <dbReference type="NCBI Taxonomy" id="52824"/>
    <lineage>
        <taxon>Eukaryota</taxon>
        <taxon>Viridiplantae</taxon>
        <taxon>Streptophyta</taxon>
        <taxon>Embryophyta</taxon>
        <taxon>Tracheophyta</taxon>
        <taxon>Spermatophyta</taxon>
        <taxon>Magnoliopsida</taxon>
        <taxon>eudicotyledons</taxon>
        <taxon>Gunneridae</taxon>
        <taxon>Pentapetalae</taxon>
        <taxon>rosids</taxon>
        <taxon>malvids</taxon>
        <taxon>Brassicales</taxon>
        <taxon>Brassicaceae</taxon>
        <taxon>Brassiceae</taxon>
        <taxon>Brassica</taxon>
    </lineage>
</organism>
<accession>A0A8X7QD79</accession>
<evidence type="ECO:0000313" key="2">
    <source>
        <dbReference type="Proteomes" id="UP000886595"/>
    </source>
</evidence>
<dbReference type="EMBL" id="JAAMPC010000013">
    <property type="protein sequence ID" value="KAG2267192.1"/>
    <property type="molecule type" value="Genomic_DNA"/>
</dbReference>
<reference evidence="1 2" key="1">
    <citation type="submission" date="2020-02" db="EMBL/GenBank/DDBJ databases">
        <authorList>
            <person name="Ma Q."/>
            <person name="Huang Y."/>
            <person name="Song X."/>
            <person name="Pei D."/>
        </authorList>
    </citation>
    <scope>NUCLEOTIDE SEQUENCE [LARGE SCALE GENOMIC DNA]</scope>
    <source>
        <strain evidence="1">Sxm20200214</strain>
        <tissue evidence="1">Leaf</tissue>
    </source>
</reference>
<keyword evidence="2" id="KW-1185">Reference proteome</keyword>
<gene>
    <name evidence="1" type="ORF">Bca52824_061747</name>
</gene>
<dbReference type="Proteomes" id="UP000886595">
    <property type="component" value="Unassembled WGS sequence"/>
</dbReference>
<dbReference type="AlphaFoldDB" id="A0A8X7QD79"/>
<comment type="caution">
    <text evidence="1">The sequence shown here is derived from an EMBL/GenBank/DDBJ whole genome shotgun (WGS) entry which is preliminary data.</text>
</comment>
<dbReference type="OrthoDB" id="538336at2759"/>
<name>A0A8X7QD79_BRACI</name>
<sequence>MSFAANAFEDDLREGDTETNKAIHVVSRTQSCSHLAQYAHASALIFYTQMQPVSENVFCLRERDLLERFTSEVAQLQGRGESRESSSSCDGVLQNHELVEDLGKAFTEKAILQTILDAEANYLLAHRRDNVGDVRREVLLCGEVRPHALALVTIGDSRRSWDPLRSTGSKPTLGLQFSFYE</sequence>